<gene>
    <name evidence="1" type="ORF">ACFFK8_08405</name>
</gene>
<accession>A0ABV5ZKA1</accession>
<organism evidence="1 2">
    <name type="scientific">Hallella seregens ATCC 51272</name>
    <dbReference type="NCBI Taxonomy" id="1336250"/>
    <lineage>
        <taxon>Bacteria</taxon>
        <taxon>Pseudomonadati</taxon>
        <taxon>Bacteroidota</taxon>
        <taxon>Bacteroidia</taxon>
        <taxon>Bacteroidales</taxon>
        <taxon>Prevotellaceae</taxon>
        <taxon>Hallella</taxon>
    </lineage>
</organism>
<evidence type="ECO:0000313" key="2">
    <source>
        <dbReference type="Proteomes" id="UP001589688"/>
    </source>
</evidence>
<proteinExistence type="predicted"/>
<name>A0ABV5ZKA1_9BACT</name>
<evidence type="ECO:0000313" key="1">
    <source>
        <dbReference type="EMBL" id="MFB9897812.1"/>
    </source>
</evidence>
<dbReference type="Proteomes" id="UP001589688">
    <property type="component" value="Unassembled WGS sequence"/>
</dbReference>
<keyword evidence="2" id="KW-1185">Reference proteome</keyword>
<reference evidence="1 2" key="1">
    <citation type="submission" date="2024-09" db="EMBL/GenBank/DDBJ databases">
        <authorList>
            <person name="Sun Q."/>
            <person name="Mori K."/>
        </authorList>
    </citation>
    <scope>NUCLEOTIDE SEQUENCE [LARGE SCALE GENOMIC DNA]</scope>
    <source>
        <strain evidence="1 2">ATCC 51272</strain>
    </source>
</reference>
<sequence length="91" mass="10078">MEVVVKGGQTLADIAIQEYGAIEALPALALANGRSMTEELSAGDVLTLPDKIYNRLMQGYCKDHDVRPATQRDESGIRLRVFTDEFTMQFS</sequence>
<comment type="caution">
    <text evidence="1">The sequence shown here is derived from an EMBL/GenBank/DDBJ whole genome shotgun (WGS) entry which is preliminary data.</text>
</comment>
<dbReference type="EMBL" id="JBHLZF010000002">
    <property type="protein sequence ID" value="MFB9897812.1"/>
    <property type="molecule type" value="Genomic_DNA"/>
</dbReference>
<protein>
    <submittedName>
        <fullName evidence="1">LysM domain-containing protein</fullName>
    </submittedName>
</protein>
<dbReference type="RefSeq" id="WP_027951525.1">
    <property type="nucleotide sequence ID" value="NZ_JADU01000001.1"/>
</dbReference>